<organism evidence="2 3">
    <name type="scientific">Chiloscyllium punctatum</name>
    <name type="common">Brownbanded bambooshark</name>
    <name type="synonym">Hemiscyllium punctatum</name>
    <dbReference type="NCBI Taxonomy" id="137246"/>
    <lineage>
        <taxon>Eukaryota</taxon>
        <taxon>Metazoa</taxon>
        <taxon>Chordata</taxon>
        <taxon>Craniata</taxon>
        <taxon>Vertebrata</taxon>
        <taxon>Chondrichthyes</taxon>
        <taxon>Elasmobranchii</taxon>
        <taxon>Galeomorphii</taxon>
        <taxon>Galeoidea</taxon>
        <taxon>Orectolobiformes</taxon>
        <taxon>Hemiscylliidae</taxon>
        <taxon>Chiloscyllium</taxon>
    </lineage>
</organism>
<evidence type="ECO:0000313" key="3">
    <source>
        <dbReference type="Proteomes" id="UP000287033"/>
    </source>
</evidence>
<proteinExistence type="predicted"/>
<name>A0A401SWN6_CHIPU</name>
<dbReference type="Proteomes" id="UP000287033">
    <property type="component" value="Unassembled WGS sequence"/>
</dbReference>
<evidence type="ECO:0000313" key="2">
    <source>
        <dbReference type="EMBL" id="GCC34795.1"/>
    </source>
</evidence>
<reference evidence="2 3" key="1">
    <citation type="journal article" date="2018" name="Nat. Ecol. Evol.">
        <title>Shark genomes provide insights into elasmobranch evolution and the origin of vertebrates.</title>
        <authorList>
            <person name="Hara Y"/>
            <person name="Yamaguchi K"/>
            <person name="Onimaru K"/>
            <person name="Kadota M"/>
            <person name="Koyanagi M"/>
            <person name="Keeley SD"/>
            <person name="Tatsumi K"/>
            <person name="Tanaka K"/>
            <person name="Motone F"/>
            <person name="Kageyama Y"/>
            <person name="Nozu R"/>
            <person name="Adachi N"/>
            <person name="Nishimura O"/>
            <person name="Nakagawa R"/>
            <person name="Tanegashima C"/>
            <person name="Kiyatake I"/>
            <person name="Matsumoto R"/>
            <person name="Murakumo K"/>
            <person name="Nishida K"/>
            <person name="Terakita A"/>
            <person name="Kuratani S"/>
            <person name="Sato K"/>
            <person name="Hyodo S Kuraku.S."/>
        </authorList>
    </citation>
    <scope>NUCLEOTIDE SEQUENCE [LARGE SCALE GENOMIC DNA]</scope>
</reference>
<accession>A0A401SWN6</accession>
<gene>
    <name evidence="2" type="ORF">chiPu_0013271</name>
</gene>
<feature type="region of interest" description="Disordered" evidence="1">
    <location>
        <begin position="26"/>
        <end position="79"/>
    </location>
</feature>
<sequence>MLEFLLRLNSPVLSLHNITLDPIARDRESHSQRLPPLPNGPTPLPTLQNQPLSSWSGINRRDSDTKRNPEGLSWVNSPA</sequence>
<comment type="caution">
    <text evidence="2">The sequence shown here is derived from an EMBL/GenBank/DDBJ whole genome shotgun (WGS) entry which is preliminary data.</text>
</comment>
<feature type="compositionally biased region" description="Pro residues" evidence="1">
    <location>
        <begin position="35"/>
        <end position="44"/>
    </location>
</feature>
<keyword evidence="3" id="KW-1185">Reference proteome</keyword>
<dbReference type="EMBL" id="BEZZ01000631">
    <property type="protein sequence ID" value="GCC34795.1"/>
    <property type="molecule type" value="Genomic_DNA"/>
</dbReference>
<dbReference type="AlphaFoldDB" id="A0A401SWN6"/>
<protein>
    <submittedName>
        <fullName evidence="2">Uncharacterized protein</fullName>
    </submittedName>
</protein>
<evidence type="ECO:0000256" key="1">
    <source>
        <dbReference type="SAM" id="MobiDB-lite"/>
    </source>
</evidence>
<feature type="compositionally biased region" description="Basic and acidic residues" evidence="1">
    <location>
        <begin position="59"/>
        <end position="69"/>
    </location>
</feature>